<protein>
    <submittedName>
        <fullName evidence="1">Uncharacterized protein</fullName>
    </submittedName>
</protein>
<accession>A0A2P5BS94</accession>
<evidence type="ECO:0000313" key="2">
    <source>
        <dbReference type="Proteomes" id="UP000237105"/>
    </source>
</evidence>
<sequence length="117" mass="13433">MRVYRLSVSTIELFKSLCGVKVVFSAQVMEEIASKWKSFFISGEDEAFGMDSTQVDDIKYCLIGRIGHLVKECLQEETLCLLKDKSFPYGLWLKGSSFTRPFHKTRVVPFQEHGVCR</sequence>
<gene>
    <name evidence="1" type="ORF">PanWU01x14_214620</name>
</gene>
<name>A0A2P5BS94_PARAD</name>
<dbReference type="Proteomes" id="UP000237105">
    <property type="component" value="Unassembled WGS sequence"/>
</dbReference>
<dbReference type="EMBL" id="JXTB01000230">
    <property type="protein sequence ID" value="PON51640.1"/>
    <property type="molecule type" value="Genomic_DNA"/>
</dbReference>
<reference evidence="2" key="1">
    <citation type="submission" date="2016-06" db="EMBL/GenBank/DDBJ databases">
        <title>Parallel loss of symbiosis genes in relatives of nitrogen-fixing non-legume Parasponia.</title>
        <authorList>
            <person name="Van Velzen R."/>
            <person name="Holmer R."/>
            <person name="Bu F."/>
            <person name="Rutten L."/>
            <person name="Van Zeijl A."/>
            <person name="Liu W."/>
            <person name="Santuari L."/>
            <person name="Cao Q."/>
            <person name="Sharma T."/>
            <person name="Shen D."/>
            <person name="Roswanjaya Y."/>
            <person name="Wardhani T."/>
            <person name="Kalhor M.S."/>
            <person name="Jansen J."/>
            <person name="Van den Hoogen J."/>
            <person name="Gungor B."/>
            <person name="Hartog M."/>
            <person name="Hontelez J."/>
            <person name="Verver J."/>
            <person name="Yang W.-C."/>
            <person name="Schijlen E."/>
            <person name="Repin R."/>
            <person name="Schilthuizen M."/>
            <person name="Schranz E."/>
            <person name="Heidstra R."/>
            <person name="Miyata K."/>
            <person name="Fedorova E."/>
            <person name="Kohlen W."/>
            <person name="Bisseling T."/>
            <person name="Smit S."/>
            <person name="Geurts R."/>
        </authorList>
    </citation>
    <scope>NUCLEOTIDE SEQUENCE [LARGE SCALE GENOMIC DNA]</scope>
    <source>
        <strain evidence="2">cv. WU1-14</strain>
    </source>
</reference>
<evidence type="ECO:0000313" key="1">
    <source>
        <dbReference type="EMBL" id="PON51640.1"/>
    </source>
</evidence>
<keyword evidence="2" id="KW-1185">Reference proteome</keyword>
<comment type="caution">
    <text evidence="1">The sequence shown here is derived from an EMBL/GenBank/DDBJ whole genome shotgun (WGS) entry which is preliminary data.</text>
</comment>
<organism evidence="1 2">
    <name type="scientific">Parasponia andersonii</name>
    <name type="common">Sponia andersonii</name>
    <dbReference type="NCBI Taxonomy" id="3476"/>
    <lineage>
        <taxon>Eukaryota</taxon>
        <taxon>Viridiplantae</taxon>
        <taxon>Streptophyta</taxon>
        <taxon>Embryophyta</taxon>
        <taxon>Tracheophyta</taxon>
        <taxon>Spermatophyta</taxon>
        <taxon>Magnoliopsida</taxon>
        <taxon>eudicotyledons</taxon>
        <taxon>Gunneridae</taxon>
        <taxon>Pentapetalae</taxon>
        <taxon>rosids</taxon>
        <taxon>fabids</taxon>
        <taxon>Rosales</taxon>
        <taxon>Cannabaceae</taxon>
        <taxon>Parasponia</taxon>
    </lineage>
</organism>
<dbReference type="AlphaFoldDB" id="A0A2P5BS94"/>
<proteinExistence type="predicted"/>